<keyword evidence="10" id="KW-1185">Reference proteome</keyword>
<keyword evidence="6 7" id="KW-0413">Isomerase</keyword>
<dbReference type="Gene3D" id="3.90.25.10">
    <property type="entry name" value="UDP-galactose 4-epimerase, domain 1"/>
    <property type="match status" value="1"/>
</dbReference>
<dbReference type="GO" id="GO:0003978">
    <property type="term" value="F:UDP-glucose 4-epimerase activity"/>
    <property type="evidence" value="ECO:0007669"/>
    <property type="project" value="UniProtKB-UniRule"/>
</dbReference>
<evidence type="ECO:0000256" key="6">
    <source>
        <dbReference type="ARBA" id="ARBA00023235"/>
    </source>
</evidence>
<evidence type="ECO:0000256" key="3">
    <source>
        <dbReference type="ARBA" id="ARBA00004947"/>
    </source>
</evidence>
<dbReference type="PANTHER" id="PTHR43725">
    <property type="entry name" value="UDP-GLUCOSE 4-EPIMERASE"/>
    <property type="match status" value="1"/>
</dbReference>
<dbReference type="OrthoDB" id="9402762at2759"/>
<dbReference type="PANTHER" id="PTHR43725:SF47">
    <property type="entry name" value="UDP-GLUCOSE 4-EPIMERASE"/>
    <property type="match status" value="1"/>
</dbReference>
<keyword evidence="7" id="KW-0119">Carbohydrate metabolism</keyword>
<dbReference type="NCBIfam" id="TIGR01179">
    <property type="entry name" value="galE"/>
    <property type="match status" value="1"/>
</dbReference>
<evidence type="ECO:0000313" key="9">
    <source>
        <dbReference type="EMBL" id="GMI08353.1"/>
    </source>
</evidence>
<evidence type="ECO:0000256" key="5">
    <source>
        <dbReference type="ARBA" id="ARBA00023027"/>
    </source>
</evidence>
<dbReference type="Pfam" id="PF16363">
    <property type="entry name" value="GDP_Man_Dehyd"/>
    <property type="match status" value="1"/>
</dbReference>
<reference evidence="10" key="1">
    <citation type="journal article" date="2023" name="Commun. Biol.">
        <title>Genome analysis of Parmales, the sister group of diatoms, reveals the evolutionary specialization of diatoms from phago-mixotrophs to photoautotrophs.</title>
        <authorList>
            <person name="Ban H."/>
            <person name="Sato S."/>
            <person name="Yoshikawa S."/>
            <person name="Yamada K."/>
            <person name="Nakamura Y."/>
            <person name="Ichinomiya M."/>
            <person name="Sato N."/>
            <person name="Blanc-Mathieu R."/>
            <person name="Endo H."/>
            <person name="Kuwata A."/>
            <person name="Ogata H."/>
        </authorList>
    </citation>
    <scope>NUCLEOTIDE SEQUENCE [LARGE SCALE GENOMIC DNA]</scope>
    <source>
        <strain evidence="10">NIES 3700</strain>
    </source>
</reference>
<dbReference type="Gene3D" id="3.40.50.720">
    <property type="entry name" value="NAD(P)-binding Rossmann-like Domain"/>
    <property type="match status" value="1"/>
</dbReference>
<comment type="pathway">
    <text evidence="3 7">Carbohydrate metabolism; galactose metabolism.</text>
</comment>
<keyword evidence="5 7" id="KW-0520">NAD</keyword>
<feature type="domain" description="NAD(P)-binding" evidence="8">
    <location>
        <begin position="5"/>
        <end position="340"/>
    </location>
</feature>
<dbReference type="InterPro" id="IPR016040">
    <property type="entry name" value="NAD(P)-bd_dom"/>
</dbReference>
<name>A0A9W7CM45_9STRA</name>
<dbReference type="InterPro" id="IPR036291">
    <property type="entry name" value="NAD(P)-bd_dom_sf"/>
</dbReference>
<dbReference type="EMBL" id="BRXW01000122">
    <property type="protein sequence ID" value="GMI08353.1"/>
    <property type="molecule type" value="Genomic_DNA"/>
</dbReference>
<dbReference type="Proteomes" id="UP001165122">
    <property type="component" value="Unassembled WGS sequence"/>
</dbReference>
<dbReference type="SUPFAM" id="SSF51735">
    <property type="entry name" value="NAD(P)-binding Rossmann-fold domains"/>
    <property type="match status" value="1"/>
</dbReference>
<gene>
    <name evidence="9" type="ORF">TrLO_g6496</name>
</gene>
<accession>A0A9W7CM45</accession>
<dbReference type="PRINTS" id="PR01713">
    <property type="entry name" value="NUCEPIMERASE"/>
</dbReference>
<dbReference type="EC" id="5.1.3.2" evidence="4 7"/>
<organism evidence="9 10">
    <name type="scientific">Triparma laevis f. longispina</name>
    <dbReference type="NCBI Taxonomy" id="1714387"/>
    <lineage>
        <taxon>Eukaryota</taxon>
        <taxon>Sar</taxon>
        <taxon>Stramenopiles</taxon>
        <taxon>Ochrophyta</taxon>
        <taxon>Bolidophyceae</taxon>
        <taxon>Parmales</taxon>
        <taxon>Triparmaceae</taxon>
        <taxon>Triparma</taxon>
    </lineage>
</organism>
<dbReference type="AlphaFoldDB" id="A0A9W7CM45"/>
<evidence type="ECO:0000313" key="10">
    <source>
        <dbReference type="Proteomes" id="UP001165122"/>
    </source>
</evidence>
<comment type="catalytic activity">
    <reaction evidence="1 7">
        <text>UDP-alpha-D-glucose = UDP-alpha-D-galactose</text>
        <dbReference type="Rhea" id="RHEA:22168"/>
        <dbReference type="ChEBI" id="CHEBI:58885"/>
        <dbReference type="ChEBI" id="CHEBI:66914"/>
        <dbReference type="EC" id="5.1.3.2"/>
    </reaction>
</comment>
<dbReference type="CDD" id="cd05247">
    <property type="entry name" value="UDP_G4E_1_SDR_e"/>
    <property type="match status" value="1"/>
</dbReference>
<dbReference type="InterPro" id="IPR005886">
    <property type="entry name" value="UDP_G4E"/>
</dbReference>
<sequence>MPRVLLTGGCGFIGTHTVVVLLRSGYSITVVDNLINSSLKSIERVREIAKDEGIENVDLEVEVCDMCDLDAFEKVFSKYGPSGFLSCIHFAGLKAVGESMSLPLLYYQNNLINTMNLLTLMEKYSCHRIVFSSSATVYGAAEVMPITESTRVGEGITNAYGRTKYMIEGILGDFQKSKEKNETPWSVTILRYFNPVGAHPSGKIGEDPSGPPNNLMPYVSQVAVGRREFLSVFGNDYDTPDGTGVRDYIHVMDLAEGHLSAIKFMDKKPGVYEVFNLGTGNGYSVLDMVRAMEKASGRKIEYKIVERRPGDIATCYANAVKAKEEMGWEAKLGLNEMCRDLWAWQSNNPKGFE</sequence>
<comment type="similarity">
    <text evidence="7">Belongs to the NAD(P)-dependent epimerase/dehydratase family.</text>
</comment>
<evidence type="ECO:0000256" key="1">
    <source>
        <dbReference type="ARBA" id="ARBA00000083"/>
    </source>
</evidence>
<protein>
    <recommendedName>
        <fullName evidence="4 7">UDP-glucose 4-epimerase</fullName>
        <ecNumber evidence="4 7">5.1.3.2</ecNumber>
    </recommendedName>
</protein>
<evidence type="ECO:0000259" key="8">
    <source>
        <dbReference type="Pfam" id="PF16363"/>
    </source>
</evidence>
<dbReference type="GO" id="GO:0006012">
    <property type="term" value="P:galactose metabolic process"/>
    <property type="evidence" value="ECO:0007669"/>
    <property type="project" value="InterPro"/>
</dbReference>
<comment type="caution">
    <text evidence="9">The sequence shown here is derived from an EMBL/GenBank/DDBJ whole genome shotgun (WGS) entry which is preliminary data.</text>
</comment>
<dbReference type="GO" id="GO:0005829">
    <property type="term" value="C:cytosol"/>
    <property type="evidence" value="ECO:0007669"/>
    <property type="project" value="TreeGrafter"/>
</dbReference>
<comment type="subunit">
    <text evidence="7">Homodimer.</text>
</comment>
<comment type="cofactor">
    <cofactor evidence="2 7">
        <name>NAD(+)</name>
        <dbReference type="ChEBI" id="CHEBI:57540"/>
    </cofactor>
</comment>
<proteinExistence type="inferred from homology"/>
<evidence type="ECO:0000256" key="7">
    <source>
        <dbReference type="RuleBase" id="RU366046"/>
    </source>
</evidence>
<evidence type="ECO:0000256" key="2">
    <source>
        <dbReference type="ARBA" id="ARBA00001911"/>
    </source>
</evidence>
<evidence type="ECO:0000256" key="4">
    <source>
        <dbReference type="ARBA" id="ARBA00013189"/>
    </source>
</evidence>